<gene>
    <name evidence="1" type="ORF">LCGC14_2250960</name>
</gene>
<protein>
    <submittedName>
        <fullName evidence="1">Uncharacterized protein</fullName>
    </submittedName>
</protein>
<organism evidence="1">
    <name type="scientific">marine sediment metagenome</name>
    <dbReference type="NCBI Taxonomy" id="412755"/>
    <lineage>
        <taxon>unclassified sequences</taxon>
        <taxon>metagenomes</taxon>
        <taxon>ecological metagenomes</taxon>
    </lineage>
</organism>
<sequence length="142" mass="15908">MTDCVIDNNSTVMARLIAFETAIANSKFEIKGVVDEKDLVVVEDTSKDEGIYGKYIEVPLKEIVKKPIDQLMDVLNLKRKDVCLEGITRIVGYYSRVSNWNKSKIGELRDRVLSRHEGGYGFSGTGVNMQAYNDSLAVVDNK</sequence>
<proteinExistence type="predicted"/>
<dbReference type="AlphaFoldDB" id="A0A0F9FF50"/>
<reference evidence="1" key="1">
    <citation type="journal article" date="2015" name="Nature">
        <title>Complex archaea that bridge the gap between prokaryotes and eukaryotes.</title>
        <authorList>
            <person name="Spang A."/>
            <person name="Saw J.H."/>
            <person name="Jorgensen S.L."/>
            <person name="Zaremba-Niedzwiedzka K."/>
            <person name="Martijn J."/>
            <person name="Lind A.E."/>
            <person name="van Eijk R."/>
            <person name="Schleper C."/>
            <person name="Guy L."/>
            <person name="Ettema T.J."/>
        </authorList>
    </citation>
    <scope>NUCLEOTIDE SEQUENCE</scope>
</reference>
<dbReference type="EMBL" id="LAZR01030679">
    <property type="protein sequence ID" value="KKL55880.1"/>
    <property type="molecule type" value="Genomic_DNA"/>
</dbReference>
<accession>A0A0F9FF50</accession>
<evidence type="ECO:0000313" key="1">
    <source>
        <dbReference type="EMBL" id="KKL55880.1"/>
    </source>
</evidence>
<name>A0A0F9FF50_9ZZZZ</name>
<comment type="caution">
    <text evidence="1">The sequence shown here is derived from an EMBL/GenBank/DDBJ whole genome shotgun (WGS) entry which is preliminary data.</text>
</comment>